<dbReference type="Pfam" id="PF11127">
    <property type="entry name" value="YgaP-like_TM"/>
    <property type="match status" value="1"/>
</dbReference>
<keyword evidence="1" id="KW-0472">Membrane</keyword>
<evidence type="ECO:0000256" key="1">
    <source>
        <dbReference type="SAM" id="Phobius"/>
    </source>
</evidence>
<reference evidence="3" key="1">
    <citation type="submission" date="2018-06" db="EMBL/GenBank/DDBJ databases">
        <authorList>
            <person name="Zhirakovskaya E."/>
        </authorList>
    </citation>
    <scope>NUCLEOTIDE SEQUENCE</scope>
</reference>
<gene>
    <name evidence="3" type="ORF">MNBD_GAMMA15-2102</name>
</gene>
<evidence type="ECO:0000259" key="2">
    <source>
        <dbReference type="Pfam" id="PF11127"/>
    </source>
</evidence>
<evidence type="ECO:0000313" key="3">
    <source>
        <dbReference type="EMBL" id="VAW76038.1"/>
    </source>
</evidence>
<feature type="transmembrane region" description="Helical" evidence="1">
    <location>
        <begin position="39"/>
        <end position="58"/>
    </location>
</feature>
<feature type="transmembrane region" description="Helical" evidence="1">
    <location>
        <begin position="12"/>
        <end position="33"/>
    </location>
</feature>
<accession>A0A3B0Y5J3</accession>
<dbReference type="AlphaFoldDB" id="A0A3B0Y5J3"/>
<organism evidence="3">
    <name type="scientific">hydrothermal vent metagenome</name>
    <dbReference type="NCBI Taxonomy" id="652676"/>
    <lineage>
        <taxon>unclassified sequences</taxon>
        <taxon>metagenomes</taxon>
        <taxon>ecological metagenomes</taxon>
    </lineage>
</organism>
<keyword evidence="1" id="KW-1133">Transmembrane helix</keyword>
<protein>
    <recommendedName>
        <fullName evidence="2">Inner membrane protein YgaP-like transmembrane domain-containing protein</fullName>
    </recommendedName>
</protein>
<feature type="domain" description="Inner membrane protein YgaP-like transmembrane" evidence="2">
    <location>
        <begin position="4"/>
        <end position="71"/>
    </location>
</feature>
<dbReference type="EMBL" id="UOFN01000054">
    <property type="protein sequence ID" value="VAW76038.1"/>
    <property type="molecule type" value="Genomic_DNA"/>
</dbReference>
<dbReference type="InterPro" id="IPR021309">
    <property type="entry name" value="YgaP-like_TM"/>
</dbReference>
<keyword evidence="1" id="KW-0812">Transmembrane</keyword>
<proteinExistence type="predicted"/>
<name>A0A3B0Y5J3_9ZZZZ</name>
<sequence length="72" mass="7948">MKFEKNIGILDMVLRIGISAGIIYVGFIDLTIIPDEFSSMVIGTIGVLNLISALFRYCPFYALTGINTCKLE</sequence>